<sequence>MGPIFNRWSFYLLFMYLGFVLLLASNSIRTLILKWIGIHPLKILFYFNLIILLLGIIGFTGIEDWKAVLRSVFTVGLTMVLTLFLVYILFVGNLRDL</sequence>
<name>A0ABT9V6T2_9BACL</name>
<organism evidence="2 3">
    <name type="scientific">Anoxybacillus andreesenii</name>
    <dbReference type="NCBI Taxonomy" id="1325932"/>
    <lineage>
        <taxon>Bacteria</taxon>
        <taxon>Bacillati</taxon>
        <taxon>Bacillota</taxon>
        <taxon>Bacilli</taxon>
        <taxon>Bacillales</taxon>
        <taxon>Anoxybacillaceae</taxon>
        <taxon>Anoxybacillus</taxon>
    </lineage>
</organism>
<feature type="transmembrane region" description="Helical" evidence="1">
    <location>
        <begin position="12"/>
        <end position="32"/>
    </location>
</feature>
<keyword evidence="3" id="KW-1185">Reference proteome</keyword>
<accession>A0ABT9V6T2</accession>
<dbReference type="EMBL" id="JAUSTU010000014">
    <property type="protein sequence ID" value="MDQ0156655.1"/>
    <property type="molecule type" value="Genomic_DNA"/>
</dbReference>
<comment type="caution">
    <text evidence="2">The sequence shown here is derived from an EMBL/GenBank/DDBJ whole genome shotgun (WGS) entry which is preliminary data.</text>
</comment>
<protein>
    <submittedName>
        <fullName evidence="2">Uncharacterized protein</fullName>
    </submittedName>
</protein>
<feature type="transmembrane region" description="Helical" evidence="1">
    <location>
        <begin position="44"/>
        <end position="62"/>
    </location>
</feature>
<evidence type="ECO:0000313" key="2">
    <source>
        <dbReference type="EMBL" id="MDQ0156655.1"/>
    </source>
</evidence>
<dbReference type="Proteomes" id="UP001231362">
    <property type="component" value="Unassembled WGS sequence"/>
</dbReference>
<keyword evidence="1" id="KW-0812">Transmembrane</keyword>
<gene>
    <name evidence="2" type="ORF">J2S07_002976</name>
</gene>
<proteinExistence type="predicted"/>
<evidence type="ECO:0000313" key="3">
    <source>
        <dbReference type="Proteomes" id="UP001231362"/>
    </source>
</evidence>
<keyword evidence="1" id="KW-1133">Transmembrane helix</keyword>
<dbReference type="RefSeq" id="WP_307151161.1">
    <property type="nucleotide sequence ID" value="NZ_JAUSTU010000014.1"/>
</dbReference>
<reference evidence="2 3" key="1">
    <citation type="submission" date="2023-07" db="EMBL/GenBank/DDBJ databases">
        <title>Genomic Encyclopedia of Type Strains, Phase IV (KMG-IV): sequencing the most valuable type-strain genomes for metagenomic binning, comparative biology and taxonomic classification.</title>
        <authorList>
            <person name="Goeker M."/>
        </authorList>
    </citation>
    <scope>NUCLEOTIDE SEQUENCE [LARGE SCALE GENOMIC DNA]</scope>
    <source>
        <strain evidence="2 3">DSM 23948</strain>
    </source>
</reference>
<feature type="transmembrane region" description="Helical" evidence="1">
    <location>
        <begin position="68"/>
        <end position="90"/>
    </location>
</feature>
<evidence type="ECO:0000256" key="1">
    <source>
        <dbReference type="SAM" id="Phobius"/>
    </source>
</evidence>
<keyword evidence="1" id="KW-0472">Membrane</keyword>